<reference evidence="3" key="1">
    <citation type="journal article" date="2019" name="Int. J. Syst. Evol. Microbiol.">
        <title>The Global Catalogue of Microorganisms (GCM) 10K type strain sequencing project: providing services to taxonomists for standard genome sequencing and annotation.</title>
        <authorList>
            <consortium name="The Broad Institute Genomics Platform"/>
            <consortium name="The Broad Institute Genome Sequencing Center for Infectious Disease"/>
            <person name="Wu L."/>
            <person name="Ma J."/>
        </authorList>
    </citation>
    <scope>NUCLEOTIDE SEQUENCE [LARGE SCALE GENOMIC DNA]</scope>
    <source>
        <strain evidence="3">CCM 8939</strain>
    </source>
</reference>
<dbReference type="Proteomes" id="UP000645390">
    <property type="component" value="Unassembled WGS sequence"/>
</dbReference>
<comment type="caution">
    <text evidence="2">The sequence shown here is derived from an EMBL/GenBank/DDBJ whole genome shotgun (WGS) entry which is preliminary data.</text>
</comment>
<dbReference type="InterPro" id="IPR037066">
    <property type="entry name" value="Plug_dom_sf"/>
</dbReference>
<dbReference type="SUPFAM" id="SSF56935">
    <property type="entry name" value="Porins"/>
    <property type="match status" value="1"/>
</dbReference>
<dbReference type="EMBL" id="BMDJ01000002">
    <property type="protein sequence ID" value="GGI23724.1"/>
    <property type="molecule type" value="Genomic_DNA"/>
</dbReference>
<dbReference type="RefSeq" id="WP_188412073.1">
    <property type="nucleotide sequence ID" value="NZ_BMDJ01000002.1"/>
</dbReference>
<evidence type="ECO:0000313" key="3">
    <source>
        <dbReference type="Proteomes" id="UP000645390"/>
    </source>
</evidence>
<dbReference type="NCBIfam" id="TIGR04057">
    <property type="entry name" value="SusC_RagA_signa"/>
    <property type="match status" value="1"/>
</dbReference>
<dbReference type="InterPro" id="IPR012910">
    <property type="entry name" value="Plug_dom"/>
</dbReference>
<evidence type="ECO:0000259" key="1">
    <source>
        <dbReference type="Pfam" id="PF07715"/>
    </source>
</evidence>
<accession>A0ABQ2BG10</accession>
<gene>
    <name evidence="2" type="ORF">GCM10008119_09090</name>
</gene>
<organism evidence="2 3">
    <name type="scientific">Pedobacter mendelii</name>
    <dbReference type="NCBI Taxonomy" id="1908240"/>
    <lineage>
        <taxon>Bacteria</taxon>
        <taxon>Pseudomonadati</taxon>
        <taxon>Bacteroidota</taxon>
        <taxon>Sphingobacteriia</taxon>
        <taxon>Sphingobacteriales</taxon>
        <taxon>Sphingobacteriaceae</taxon>
        <taxon>Pedobacter</taxon>
    </lineage>
</organism>
<proteinExistence type="predicted"/>
<dbReference type="Gene3D" id="2.170.130.10">
    <property type="entry name" value="TonB-dependent receptor, plug domain"/>
    <property type="match status" value="1"/>
</dbReference>
<feature type="domain" description="TonB-dependent receptor plug" evidence="1">
    <location>
        <begin position="61"/>
        <end position="159"/>
    </location>
</feature>
<evidence type="ECO:0000313" key="2">
    <source>
        <dbReference type="EMBL" id="GGI23724.1"/>
    </source>
</evidence>
<dbReference type="InterPro" id="IPR023997">
    <property type="entry name" value="TonB-dep_OMP_SusC/RagA_CS"/>
</dbReference>
<dbReference type="InterPro" id="IPR023996">
    <property type="entry name" value="TonB-dep_OMP_SusC/RagA"/>
</dbReference>
<name>A0ABQ2BG10_9SPHI</name>
<keyword evidence="3" id="KW-1185">Reference proteome</keyword>
<protein>
    <submittedName>
        <fullName evidence="2">SusC/RagA family TonB-linked outer membrane protein</fullName>
    </submittedName>
</protein>
<dbReference type="NCBIfam" id="TIGR04056">
    <property type="entry name" value="OMP_RagA_SusC"/>
    <property type="match status" value="1"/>
</dbReference>
<sequence length="955" mass="105487">MRNKSLLKEIAIIISICASSLIAVAQKKGKIVVKNDSSLTKIDPLILNKVNFPLNIAVLPENTTSSTQAVYTSSLVKQPVSNVLNALTGRLAGLNTQQITGQPGFDGVVLSLRGRTPIVLIDGIPRQLTSTDLEGIESVTVLKDAMATAMLGVRGANGAVLITTKNGVRGVQQISLTVQSAFQKPLSLLKPLNSFDYATLRNEAVANELRVNPNFNTGLRFSDADLTAYQSHSDPVGHPDVNWYNQILKSSAPLNRYSLNVSGGNKTVRYFTEVEHLYQDGLLKTSDINTYNTNQYFSRYLIRSNVDIDITKNVSAGIHVFGSIANENEPGVTTATLFNSFLTTPNNAYNIYNANGSYGGNTTFRNNLQGQAFSSGYQQNYSRNLIADFYVKRTLDEVTPGLYVKASVAYTSSLSENINRSKPVIAYQQTISNTGDVSYGPALTPTSAQINTNLISGTTGLDGLGQFRQNYFELSTGWNRTFNNAHDFNVAVLANSDSKSDGANLPYTIQGISARASYTYKKKYIAEFAEAYNGSNYYLTDNHFKYGFFPVFGLAWNIANEDFIQRLSWVNTLKLSANFGRTGNDNPGYFVYLQRYNNAAAPYFGTSNGANTSLAEGTLANPNITYEKADKFNISLQASVLNNRLGFTVDYYYNKFSDLLIQRGQNTSLIGNSYPNENIGRNQYSGMEFQLSWQNPKSGDFSYYASFNAGFQQSKVLYANEVAQPYDYMQRTGQKVGQAFGYVAEGFFQDQADVNNAKQNGVGVVTGYIAQPGDIKYQDQNKDGLINQFDQVPIGPKGPYITYGADLGFKYKNFDMSFLFQGAANYNVYLNGNSYWEFQNNGFGQAYEQQLGRFTSTNTAGATYPRLSIGNNSNNQTFSTFWYRKADFIRLKNLQVAYTLPIKYAKAVKLSSVKLFANGVNLFTVTSLKGGLDPEVYNGLYPIQRVFNFGITAKL</sequence>
<dbReference type="Pfam" id="PF07715">
    <property type="entry name" value="Plug"/>
    <property type="match status" value="1"/>
</dbReference>